<dbReference type="PANTHER" id="PTHR43724">
    <property type="entry name" value="PYRUVATE SYNTHASE SUBUNIT PORD"/>
    <property type="match status" value="1"/>
</dbReference>
<keyword evidence="3" id="KW-0677">Repeat</keyword>
<dbReference type="GO" id="GO:0046872">
    <property type="term" value="F:metal ion binding"/>
    <property type="evidence" value="ECO:0007669"/>
    <property type="project" value="UniProtKB-KW"/>
</dbReference>
<feature type="domain" description="4Fe-4S ferredoxin-type" evidence="6">
    <location>
        <begin position="291"/>
        <end position="320"/>
    </location>
</feature>
<dbReference type="RefSeq" id="WP_039681635.1">
    <property type="nucleotide sequence ID" value="NZ_CP010028.1"/>
</dbReference>
<evidence type="ECO:0000313" key="7">
    <source>
        <dbReference type="EMBL" id="AIZ44000.1"/>
    </source>
</evidence>
<evidence type="ECO:0000256" key="4">
    <source>
        <dbReference type="ARBA" id="ARBA00023004"/>
    </source>
</evidence>
<evidence type="ECO:0000256" key="1">
    <source>
        <dbReference type="ARBA" id="ARBA00022485"/>
    </source>
</evidence>
<dbReference type="InterPro" id="IPR017900">
    <property type="entry name" value="4Fe4S_Fe_S_CS"/>
</dbReference>
<dbReference type="STRING" id="1182571.QR90_00950"/>
<feature type="domain" description="4Fe-4S ferredoxin-type" evidence="6">
    <location>
        <begin position="258"/>
        <end position="286"/>
    </location>
</feature>
<evidence type="ECO:0000256" key="3">
    <source>
        <dbReference type="ARBA" id="ARBA00022737"/>
    </source>
</evidence>
<dbReference type="PROSITE" id="PS51379">
    <property type="entry name" value="4FE4S_FER_2"/>
    <property type="match status" value="3"/>
</dbReference>
<dbReference type="Pfam" id="PF12838">
    <property type="entry name" value="Fer4_7"/>
    <property type="match status" value="1"/>
</dbReference>
<name>A0A0A7KD21_9DEIO</name>
<reference evidence="8" key="1">
    <citation type="submission" date="2014-11" db="EMBL/GenBank/DDBJ databases">
        <title>Hymenobacter sp. DG25B genome submission.</title>
        <authorList>
            <person name="Jung H.-Y."/>
            <person name="Kim M.K."/>
            <person name="Srinivasan S."/>
            <person name="Lim S."/>
        </authorList>
    </citation>
    <scope>NUCLEOTIDE SEQUENCE [LARGE SCALE GENOMIC DNA]</scope>
    <source>
        <strain evidence="8">DY59</strain>
    </source>
</reference>
<keyword evidence="1" id="KW-0004">4Fe-4S</keyword>
<keyword evidence="5" id="KW-0411">Iron-sulfur</keyword>
<dbReference type="EMBL" id="CP010028">
    <property type="protein sequence ID" value="AIZ44000.1"/>
    <property type="molecule type" value="Genomic_DNA"/>
</dbReference>
<dbReference type="Proteomes" id="UP000030634">
    <property type="component" value="Chromosome"/>
</dbReference>
<organism evidence="7 8">
    <name type="scientific">Deinococcus radiopugnans</name>
    <dbReference type="NCBI Taxonomy" id="57497"/>
    <lineage>
        <taxon>Bacteria</taxon>
        <taxon>Thermotogati</taxon>
        <taxon>Deinococcota</taxon>
        <taxon>Deinococci</taxon>
        <taxon>Deinococcales</taxon>
        <taxon>Deinococcaceae</taxon>
        <taxon>Deinococcus</taxon>
    </lineage>
</organism>
<dbReference type="AlphaFoldDB" id="A0A0A7KD21"/>
<dbReference type="SUPFAM" id="SSF54862">
    <property type="entry name" value="4Fe-4S ferredoxins"/>
    <property type="match status" value="2"/>
</dbReference>
<evidence type="ECO:0000313" key="8">
    <source>
        <dbReference type="Proteomes" id="UP000030634"/>
    </source>
</evidence>
<dbReference type="KEGG" id="dsw:QR90_00950"/>
<accession>A0A0A7KD21</accession>
<dbReference type="PANTHER" id="PTHR43724:SF1">
    <property type="entry name" value="PYRUVATE SYNTHASE SUBUNIT PORD"/>
    <property type="match status" value="1"/>
</dbReference>
<keyword evidence="2" id="KW-0479">Metal-binding</keyword>
<sequence length="339" mass="35604">MLQGLLSRLDDSGNLVPRYTPPRCLLERQAVGGCTICHDVCPHNAILTGLVGVAVQIDPDACTGCGLCVQACPTGALEYALQPTLQNVRDQKAEDGAAAGEGEASLTCPQSGAGGPQLPCLGRVTPAVLSAAGAWGTPLTLIHGACETCPVGAPDVPQRLDAVVAETGKLRAATGQPARITVRAATPEDAERAVRVSRRGAFGALFRAGKAQLAQSIPESPLPFVDWSEPEERTPEEWKWRRLALKPAPAAETPIHWPAPVVDDTCIDCPVCHNVCPTDAIDRQIQDDGGVSLLLNLSACTGCMACLRSCPPQAIHEQPEWLPAAFAGPILLREGESVM</sequence>
<dbReference type="HOGENOM" id="CLU_048087_2_0_0"/>
<dbReference type="Gene3D" id="3.30.70.20">
    <property type="match status" value="2"/>
</dbReference>
<dbReference type="InterPro" id="IPR017896">
    <property type="entry name" value="4Fe4S_Fe-S-bd"/>
</dbReference>
<dbReference type="PIRSF" id="PIRSF005658">
    <property type="entry name" value="FwdF"/>
    <property type="match status" value="1"/>
</dbReference>
<evidence type="ECO:0000256" key="5">
    <source>
        <dbReference type="ARBA" id="ARBA00023014"/>
    </source>
</evidence>
<evidence type="ECO:0000259" key="6">
    <source>
        <dbReference type="PROSITE" id="PS51379"/>
    </source>
</evidence>
<dbReference type="GO" id="GO:0051539">
    <property type="term" value="F:4 iron, 4 sulfur cluster binding"/>
    <property type="evidence" value="ECO:0007669"/>
    <property type="project" value="UniProtKB-KW"/>
</dbReference>
<evidence type="ECO:0000256" key="2">
    <source>
        <dbReference type="ARBA" id="ARBA00022723"/>
    </source>
</evidence>
<protein>
    <submittedName>
        <fullName evidence="7">Ferredoxin</fullName>
    </submittedName>
</protein>
<feature type="domain" description="4Fe-4S ferredoxin-type" evidence="6">
    <location>
        <begin position="53"/>
        <end position="82"/>
    </location>
</feature>
<gene>
    <name evidence="7" type="ORF">QR90_00950</name>
</gene>
<dbReference type="PROSITE" id="PS00198">
    <property type="entry name" value="4FE4S_FER_1"/>
    <property type="match status" value="2"/>
</dbReference>
<dbReference type="Pfam" id="PF00037">
    <property type="entry name" value="Fer4"/>
    <property type="match status" value="1"/>
</dbReference>
<keyword evidence="4" id="KW-0408">Iron</keyword>
<proteinExistence type="predicted"/>
<dbReference type="InterPro" id="IPR043256">
    <property type="entry name" value="MvhB-like"/>
</dbReference>